<dbReference type="Proteomes" id="UP001191082">
    <property type="component" value="Unassembled WGS sequence"/>
</dbReference>
<dbReference type="GO" id="GO:0032259">
    <property type="term" value="P:methylation"/>
    <property type="evidence" value="ECO:0007669"/>
    <property type="project" value="UniProtKB-KW"/>
</dbReference>
<gene>
    <name evidence="4" type="ORF">FGK64_05660</name>
</gene>
<dbReference type="Pfam" id="PF13649">
    <property type="entry name" value="Methyltransf_25"/>
    <property type="match status" value="1"/>
</dbReference>
<evidence type="ECO:0000256" key="1">
    <source>
        <dbReference type="ARBA" id="ARBA00022603"/>
    </source>
</evidence>
<reference evidence="4 5" key="1">
    <citation type="submission" date="2019-05" db="EMBL/GenBank/DDBJ databases">
        <title>Marivita sp. nov. isolated from sea sediment.</title>
        <authorList>
            <person name="Kim W."/>
        </authorList>
    </citation>
    <scope>NUCLEOTIDE SEQUENCE [LARGE SCALE GENOMIC DNA]</scope>
    <source>
        <strain evidence="4 5">CAU 1492</strain>
    </source>
</reference>
<sequence>MTDPDTIRVYDTRAAEYAARFQGAPDPAQDAFASALPARARVLDLGCGPGHMAARLADAGHEVLATDASAEMVRLAGRHPGVKAQQATFDDLGTLPPASLDGVWANFSLLHAPRDRFDAHLADIATALRPGGLFHIGMKTGKDSARDALGRSYTYYSAVDLTARLDAQGFEILEQSHGAEAGLAGAVEPWITLLTRKTDG</sequence>
<dbReference type="Gene3D" id="3.40.50.150">
    <property type="entry name" value="Vaccinia Virus protein VP39"/>
    <property type="match status" value="1"/>
</dbReference>
<dbReference type="GO" id="GO:0008168">
    <property type="term" value="F:methyltransferase activity"/>
    <property type="evidence" value="ECO:0007669"/>
    <property type="project" value="UniProtKB-KW"/>
</dbReference>
<dbReference type="RefSeq" id="WP_138862788.1">
    <property type="nucleotide sequence ID" value="NZ_VCPC01000001.1"/>
</dbReference>
<keyword evidence="5" id="KW-1185">Reference proteome</keyword>
<keyword evidence="2" id="KW-0808">Transferase</keyword>
<dbReference type="SUPFAM" id="SSF53335">
    <property type="entry name" value="S-adenosyl-L-methionine-dependent methyltransferases"/>
    <property type="match status" value="1"/>
</dbReference>
<dbReference type="InterPro" id="IPR029063">
    <property type="entry name" value="SAM-dependent_MTases_sf"/>
</dbReference>
<dbReference type="PANTHER" id="PTHR43861">
    <property type="entry name" value="TRANS-ACONITATE 2-METHYLTRANSFERASE-RELATED"/>
    <property type="match status" value="1"/>
</dbReference>
<proteinExistence type="predicted"/>
<comment type="caution">
    <text evidence="4">The sequence shown here is derived from an EMBL/GenBank/DDBJ whole genome shotgun (WGS) entry which is preliminary data.</text>
</comment>
<evidence type="ECO:0000259" key="3">
    <source>
        <dbReference type="Pfam" id="PF13649"/>
    </source>
</evidence>
<evidence type="ECO:0000313" key="4">
    <source>
        <dbReference type="EMBL" id="TMV15443.1"/>
    </source>
</evidence>
<name>A0ABY2XEK6_9RHOB</name>
<dbReference type="EMBL" id="VCPC01000001">
    <property type="protein sequence ID" value="TMV15443.1"/>
    <property type="molecule type" value="Genomic_DNA"/>
</dbReference>
<protein>
    <submittedName>
        <fullName evidence="4">Class I SAM-dependent methyltransferase</fullName>
    </submittedName>
</protein>
<accession>A0ABY2XEK6</accession>
<feature type="domain" description="Methyltransferase" evidence="3">
    <location>
        <begin position="42"/>
        <end position="132"/>
    </location>
</feature>
<dbReference type="CDD" id="cd02440">
    <property type="entry name" value="AdoMet_MTases"/>
    <property type="match status" value="1"/>
</dbReference>
<organism evidence="4 5">
    <name type="scientific">Arenibacterium halophilum</name>
    <dbReference type="NCBI Taxonomy" id="2583821"/>
    <lineage>
        <taxon>Bacteria</taxon>
        <taxon>Pseudomonadati</taxon>
        <taxon>Pseudomonadota</taxon>
        <taxon>Alphaproteobacteria</taxon>
        <taxon>Rhodobacterales</taxon>
        <taxon>Paracoccaceae</taxon>
        <taxon>Arenibacterium</taxon>
    </lineage>
</organism>
<evidence type="ECO:0000256" key="2">
    <source>
        <dbReference type="ARBA" id="ARBA00022679"/>
    </source>
</evidence>
<evidence type="ECO:0000313" key="5">
    <source>
        <dbReference type="Proteomes" id="UP001191082"/>
    </source>
</evidence>
<keyword evidence="1 4" id="KW-0489">Methyltransferase</keyword>
<dbReference type="PANTHER" id="PTHR43861:SF1">
    <property type="entry name" value="TRANS-ACONITATE 2-METHYLTRANSFERASE"/>
    <property type="match status" value="1"/>
</dbReference>
<dbReference type="InterPro" id="IPR041698">
    <property type="entry name" value="Methyltransf_25"/>
</dbReference>